<feature type="region of interest" description="Disordered" evidence="1">
    <location>
        <begin position="53"/>
        <end position="73"/>
    </location>
</feature>
<evidence type="ECO:0000313" key="2">
    <source>
        <dbReference type="EMBL" id="KAL2536922.1"/>
    </source>
</evidence>
<sequence length="157" mass="17173">MRCIAVTTTLSEDTLKTSGPSLIRKEIGNISLDDIINGGSSWHNAKMQLSKSISDSAQGSPNSNSRDSSSLQDKYSPRAVDFSFGGLQGSRRDILRYGSLGIAISCLLFTVSNWKAMQYASPKAIWNLLFGASSPPFGQDKEDSRLNRIQQFTNYIA</sequence>
<accession>A0ABD1VHT9</accession>
<dbReference type="AlphaFoldDB" id="A0ABD1VHT9"/>
<proteinExistence type="predicted"/>
<dbReference type="EMBL" id="JBFOLJ010000005">
    <property type="protein sequence ID" value="KAL2536922.1"/>
    <property type="molecule type" value="Genomic_DNA"/>
</dbReference>
<comment type="caution">
    <text evidence="2">The sequence shown here is derived from an EMBL/GenBank/DDBJ whole genome shotgun (WGS) entry which is preliminary data.</text>
</comment>
<keyword evidence="3" id="KW-1185">Reference proteome</keyword>
<dbReference type="Proteomes" id="UP001604277">
    <property type="component" value="Unassembled WGS sequence"/>
</dbReference>
<gene>
    <name evidence="2" type="ORF">Fot_18313</name>
</gene>
<evidence type="ECO:0000256" key="1">
    <source>
        <dbReference type="SAM" id="MobiDB-lite"/>
    </source>
</evidence>
<evidence type="ECO:0000313" key="3">
    <source>
        <dbReference type="Proteomes" id="UP001604277"/>
    </source>
</evidence>
<feature type="compositionally biased region" description="Low complexity" evidence="1">
    <location>
        <begin position="60"/>
        <end position="70"/>
    </location>
</feature>
<name>A0ABD1VHT9_9LAMI</name>
<organism evidence="2 3">
    <name type="scientific">Forsythia ovata</name>
    <dbReference type="NCBI Taxonomy" id="205694"/>
    <lineage>
        <taxon>Eukaryota</taxon>
        <taxon>Viridiplantae</taxon>
        <taxon>Streptophyta</taxon>
        <taxon>Embryophyta</taxon>
        <taxon>Tracheophyta</taxon>
        <taxon>Spermatophyta</taxon>
        <taxon>Magnoliopsida</taxon>
        <taxon>eudicotyledons</taxon>
        <taxon>Gunneridae</taxon>
        <taxon>Pentapetalae</taxon>
        <taxon>asterids</taxon>
        <taxon>lamiids</taxon>
        <taxon>Lamiales</taxon>
        <taxon>Oleaceae</taxon>
        <taxon>Forsythieae</taxon>
        <taxon>Forsythia</taxon>
    </lineage>
</organism>
<reference evidence="3" key="1">
    <citation type="submission" date="2024-07" db="EMBL/GenBank/DDBJ databases">
        <title>Two chromosome-level genome assemblies of Korean endemic species Abeliophyllum distichum and Forsythia ovata (Oleaceae).</title>
        <authorList>
            <person name="Jang H."/>
        </authorList>
    </citation>
    <scope>NUCLEOTIDE SEQUENCE [LARGE SCALE GENOMIC DNA]</scope>
</reference>
<protein>
    <submittedName>
        <fullName evidence="2">Haloacid dehalogenase-like hydrolase family protein</fullName>
    </submittedName>
</protein>